<comment type="caution">
    <text evidence="2">The sequence shown here is derived from an EMBL/GenBank/DDBJ whole genome shotgun (WGS) entry which is preliminary data.</text>
</comment>
<evidence type="ECO:0000259" key="1">
    <source>
        <dbReference type="PROSITE" id="PS51707"/>
    </source>
</evidence>
<evidence type="ECO:0000313" key="3">
    <source>
        <dbReference type="Proteomes" id="UP000178656"/>
    </source>
</evidence>
<name>A0A1F5TCE6_9BACT</name>
<gene>
    <name evidence="2" type="ORF">A2482_00275</name>
</gene>
<organism evidence="2 3">
    <name type="scientific">Candidatus Falkowbacteria bacterium RIFOXYC2_FULL_48_21</name>
    <dbReference type="NCBI Taxonomy" id="1798005"/>
    <lineage>
        <taxon>Bacteria</taxon>
        <taxon>Candidatus Falkowiibacteriota</taxon>
    </lineage>
</organism>
<dbReference type="Gene3D" id="2.40.320.10">
    <property type="entry name" value="Hypothetical Protein Pfu-838710-001"/>
    <property type="match status" value="1"/>
</dbReference>
<accession>A0A1F5TCE6</accession>
<dbReference type="Pfam" id="PF01928">
    <property type="entry name" value="CYTH"/>
    <property type="match status" value="1"/>
</dbReference>
<dbReference type="PROSITE" id="PS51707">
    <property type="entry name" value="CYTH"/>
    <property type="match status" value="1"/>
</dbReference>
<protein>
    <recommendedName>
        <fullName evidence="1">CYTH domain-containing protein</fullName>
    </recommendedName>
</protein>
<feature type="domain" description="CYTH" evidence="1">
    <location>
        <begin position="4"/>
        <end position="172"/>
    </location>
</feature>
<dbReference type="Proteomes" id="UP000178656">
    <property type="component" value="Unassembled WGS sequence"/>
</dbReference>
<dbReference type="InterPro" id="IPR033469">
    <property type="entry name" value="CYTH-like_dom_sf"/>
</dbReference>
<dbReference type="AlphaFoldDB" id="A0A1F5TCE6"/>
<sequence length="182" mass="22044">MPNNIETEIRSFLSKEQYDRLLDFFKQNAKLLKEDNQETFYFDCAQDLRIQKNDFFAKIWMKGGQIHDAHREEIELRFDRADFEKAEQLFLALGYQVKIKWFRKRFEFDWNGTTVCLDFTRGYGYIIELEKMCSEADKEKEYAALEQKLRSLNVDVTPREEFDRKFLDYKANWRQLTKTPAI</sequence>
<reference evidence="2 3" key="1">
    <citation type="journal article" date="2016" name="Nat. Commun.">
        <title>Thousands of microbial genomes shed light on interconnected biogeochemical processes in an aquifer system.</title>
        <authorList>
            <person name="Anantharaman K."/>
            <person name="Brown C.T."/>
            <person name="Hug L.A."/>
            <person name="Sharon I."/>
            <person name="Castelle C.J."/>
            <person name="Probst A.J."/>
            <person name="Thomas B.C."/>
            <person name="Singh A."/>
            <person name="Wilkins M.J."/>
            <person name="Karaoz U."/>
            <person name="Brodie E.L."/>
            <person name="Williams K.H."/>
            <person name="Hubbard S.S."/>
            <person name="Banfield J.F."/>
        </authorList>
    </citation>
    <scope>NUCLEOTIDE SEQUENCE [LARGE SCALE GENOMIC DNA]</scope>
</reference>
<evidence type="ECO:0000313" key="2">
    <source>
        <dbReference type="EMBL" id="OGF36642.1"/>
    </source>
</evidence>
<dbReference type="InterPro" id="IPR023577">
    <property type="entry name" value="CYTH_domain"/>
</dbReference>
<dbReference type="SUPFAM" id="SSF55154">
    <property type="entry name" value="CYTH-like phosphatases"/>
    <property type="match status" value="1"/>
</dbReference>
<proteinExistence type="predicted"/>
<dbReference type="EMBL" id="MFGM01000031">
    <property type="protein sequence ID" value="OGF36642.1"/>
    <property type="molecule type" value="Genomic_DNA"/>
</dbReference>